<dbReference type="Proteomes" id="UP000579523">
    <property type="component" value="Unassembled WGS sequence"/>
</dbReference>
<proteinExistence type="predicted"/>
<sequence length="53" mass="5667">MPGQCPQCLVPRPFGHLAFRHDVAAFAHQALADRQVIVPRGQELTASTVSVAA</sequence>
<comment type="caution">
    <text evidence="1">The sequence shown here is derived from an EMBL/GenBank/DDBJ whole genome shotgun (WGS) entry which is preliminary data.</text>
</comment>
<keyword evidence="2" id="KW-1185">Reference proteome</keyword>
<accession>A0A7W7LYQ5</accession>
<name>A0A7W7LYQ5_9ACTN</name>
<dbReference type="AlphaFoldDB" id="A0A7W7LYQ5"/>
<evidence type="ECO:0000313" key="2">
    <source>
        <dbReference type="Proteomes" id="UP000579523"/>
    </source>
</evidence>
<gene>
    <name evidence="1" type="ORF">FHS37_002870</name>
</gene>
<protein>
    <submittedName>
        <fullName evidence="1">Uncharacterized protein</fullName>
    </submittedName>
</protein>
<reference evidence="1 2" key="1">
    <citation type="submission" date="2020-08" db="EMBL/GenBank/DDBJ databases">
        <title>Genomic Encyclopedia of Type Strains, Phase III (KMG-III): the genomes of soil and plant-associated and newly described type strains.</title>
        <authorList>
            <person name="Whitman W."/>
        </authorList>
    </citation>
    <scope>NUCLEOTIDE SEQUENCE [LARGE SCALE GENOMIC DNA]</scope>
    <source>
        <strain evidence="1 2">CECT 3273</strain>
    </source>
</reference>
<dbReference type="EMBL" id="JACHJI010000004">
    <property type="protein sequence ID" value="MBB4898812.1"/>
    <property type="molecule type" value="Genomic_DNA"/>
</dbReference>
<organism evidence="1 2">
    <name type="scientific">Streptomyces griseomycini</name>
    <dbReference type="NCBI Taxonomy" id="66895"/>
    <lineage>
        <taxon>Bacteria</taxon>
        <taxon>Bacillati</taxon>
        <taxon>Actinomycetota</taxon>
        <taxon>Actinomycetes</taxon>
        <taxon>Kitasatosporales</taxon>
        <taxon>Streptomycetaceae</taxon>
        <taxon>Streptomyces</taxon>
    </lineage>
</organism>
<evidence type="ECO:0000313" key="1">
    <source>
        <dbReference type="EMBL" id="MBB4898812.1"/>
    </source>
</evidence>